<protein>
    <submittedName>
        <fullName evidence="1">Uncharacterized protein</fullName>
    </submittedName>
</protein>
<evidence type="ECO:0000313" key="1">
    <source>
        <dbReference type="EMBL" id="KAH3812492.1"/>
    </source>
</evidence>
<reference evidence="1" key="1">
    <citation type="journal article" date="2019" name="bioRxiv">
        <title>The Genome of the Zebra Mussel, Dreissena polymorpha: A Resource for Invasive Species Research.</title>
        <authorList>
            <person name="McCartney M.A."/>
            <person name="Auch B."/>
            <person name="Kono T."/>
            <person name="Mallez S."/>
            <person name="Zhang Y."/>
            <person name="Obille A."/>
            <person name="Becker A."/>
            <person name="Abrahante J.E."/>
            <person name="Garbe J."/>
            <person name="Badalamenti J.P."/>
            <person name="Herman A."/>
            <person name="Mangelson H."/>
            <person name="Liachko I."/>
            <person name="Sullivan S."/>
            <person name="Sone E.D."/>
            <person name="Koren S."/>
            <person name="Silverstein K.A.T."/>
            <person name="Beckman K.B."/>
            <person name="Gohl D.M."/>
        </authorList>
    </citation>
    <scope>NUCLEOTIDE SEQUENCE</scope>
    <source>
        <strain evidence="1">Duluth1</strain>
        <tissue evidence="1">Whole animal</tissue>
    </source>
</reference>
<sequence length="70" mass="7915">MTKPCARRAVLEGMPPLNASIDKGSLQNLCRNKLRLYLMNSFTNVVFAVSKLDCPMPLKDMLLLKDISWC</sequence>
<evidence type="ECO:0000313" key="2">
    <source>
        <dbReference type="Proteomes" id="UP000828390"/>
    </source>
</evidence>
<dbReference type="Proteomes" id="UP000828390">
    <property type="component" value="Unassembled WGS sequence"/>
</dbReference>
<accession>A0A9D4GEF6</accession>
<name>A0A9D4GEF6_DREPO</name>
<organism evidence="1 2">
    <name type="scientific">Dreissena polymorpha</name>
    <name type="common">Zebra mussel</name>
    <name type="synonym">Mytilus polymorpha</name>
    <dbReference type="NCBI Taxonomy" id="45954"/>
    <lineage>
        <taxon>Eukaryota</taxon>
        <taxon>Metazoa</taxon>
        <taxon>Spiralia</taxon>
        <taxon>Lophotrochozoa</taxon>
        <taxon>Mollusca</taxon>
        <taxon>Bivalvia</taxon>
        <taxon>Autobranchia</taxon>
        <taxon>Heteroconchia</taxon>
        <taxon>Euheterodonta</taxon>
        <taxon>Imparidentia</taxon>
        <taxon>Neoheterodontei</taxon>
        <taxon>Myida</taxon>
        <taxon>Dreissenoidea</taxon>
        <taxon>Dreissenidae</taxon>
        <taxon>Dreissena</taxon>
    </lineage>
</organism>
<dbReference type="AlphaFoldDB" id="A0A9D4GEF6"/>
<reference evidence="1" key="2">
    <citation type="submission" date="2020-11" db="EMBL/GenBank/DDBJ databases">
        <authorList>
            <person name="McCartney M.A."/>
            <person name="Auch B."/>
            <person name="Kono T."/>
            <person name="Mallez S."/>
            <person name="Becker A."/>
            <person name="Gohl D.M."/>
            <person name="Silverstein K.A.T."/>
            <person name="Koren S."/>
            <person name="Bechman K.B."/>
            <person name="Herman A."/>
            <person name="Abrahante J.E."/>
            <person name="Garbe J."/>
        </authorList>
    </citation>
    <scope>NUCLEOTIDE SEQUENCE</scope>
    <source>
        <strain evidence="1">Duluth1</strain>
        <tissue evidence="1">Whole animal</tissue>
    </source>
</reference>
<dbReference type="EMBL" id="JAIWYP010000006">
    <property type="protein sequence ID" value="KAH3812492.1"/>
    <property type="molecule type" value="Genomic_DNA"/>
</dbReference>
<keyword evidence="2" id="KW-1185">Reference proteome</keyword>
<gene>
    <name evidence="1" type="ORF">DPMN_140927</name>
</gene>
<comment type="caution">
    <text evidence="1">The sequence shown here is derived from an EMBL/GenBank/DDBJ whole genome shotgun (WGS) entry which is preliminary data.</text>
</comment>
<proteinExistence type="predicted"/>